<dbReference type="Proteomes" id="UP001362999">
    <property type="component" value="Unassembled WGS sequence"/>
</dbReference>
<evidence type="ECO:0000313" key="2">
    <source>
        <dbReference type="EMBL" id="KAK7064194.1"/>
    </source>
</evidence>
<accession>A0AAW0EGX5</accession>
<dbReference type="EMBL" id="JAWWNJ010000001">
    <property type="protein sequence ID" value="KAK7064194.1"/>
    <property type="molecule type" value="Genomic_DNA"/>
</dbReference>
<protein>
    <submittedName>
        <fullName evidence="2">Uncharacterized protein</fullName>
    </submittedName>
</protein>
<sequence>MQLRRSHSSTSYVPDSEPEREAIRSKLARSPSYESESSPSPARRPLAAISFNSVGSDAMGRRIRELENRVDAVEKELRKRRHSDPSTPTTLSPSKPHKKRRRVLGSPSPKGASPTRCDPDRQRPGIPRDNTITRMIRETAGPGVRLREHPVRYRNLTRRVASSGPCTQ</sequence>
<proteinExistence type="predicted"/>
<feature type="region of interest" description="Disordered" evidence="1">
    <location>
        <begin position="1"/>
        <end position="46"/>
    </location>
</feature>
<feature type="region of interest" description="Disordered" evidence="1">
    <location>
        <begin position="74"/>
        <end position="131"/>
    </location>
</feature>
<keyword evidence="3" id="KW-1185">Reference proteome</keyword>
<feature type="compositionally biased region" description="Low complexity" evidence="1">
    <location>
        <begin position="85"/>
        <end position="94"/>
    </location>
</feature>
<evidence type="ECO:0000256" key="1">
    <source>
        <dbReference type="SAM" id="MobiDB-lite"/>
    </source>
</evidence>
<organism evidence="2 3">
    <name type="scientific">Favolaschia claudopus</name>
    <dbReference type="NCBI Taxonomy" id="2862362"/>
    <lineage>
        <taxon>Eukaryota</taxon>
        <taxon>Fungi</taxon>
        <taxon>Dikarya</taxon>
        <taxon>Basidiomycota</taxon>
        <taxon>Agaricomycotina</taxon>
        <taxon>Agaricomycetes</taxon>
        <taxon>Agaricomycetidae</taxon>
        <taxon>Agaricales</taxon>
        <taxon>Marasmiineae</taxon>
        <taxon>Mycenaceae</taxon>
        <taxon>Favolaschia</taxon>
    </lineage>
</organism>
<reference evidence="2 3" key="1">
    <citation type="journal article" date="2024" name="J Genomics">
        <title>Draft genome sequencing and assembly of Favolaschia claudopus CIRM-BRFM 2984 isolated from oak limbs.</title>
        <authorList>
            <person name="Navarro D."/>
            <person name="Drula E."/>
            <person name="Chaduli D."/>
            <person name="Cazenave R."/>
            <person name="Ahrendt S."/>
            <person name="Wang J."/>
            <person name="Lipzen A."/>
            <person name="Daum C."/>
            <person name="Barry K."/>
            <person name="Grigoriev I.V."/>
            <person name="Favel A."/>
            <person name="Rosso M.N."/>
            <person name="Martin F."/>
        </authorList>
    </citation>
    <scope>NUCLEOTIDE SEQUENCE [LARGE SCALE GENOMIC DNA]</scope>
    <source>
        <strain evidence="2 3">CIRM-BRFM 2984</strain>
    </source>
</reference>
<name>A0AAW0EGX5_9AGAR</name>
<gene>
    <name evidence="2" type="ORF">R3P38DRAFT_3165207</name>
</gene>
<feature type="compositionally biased region" description="Low complexity" evidence="1">
    <location>
        <begin position="28"/>
        <end position="46"/>
    </location>
</feature>
<dbReference type="AlphaFoldDB" id="A0AAW0EGX5"/>
<evidence type="ECO:0000313" key="3">
    <source>
        <dbReference type="Proteomes" id="UP001362999"/>
    </source>
</evidence>
<comment type="caution">
    <text evidence="2">The sequence shown here is derived from an EMBL/GenBank/DDBJ whole genome shotgun (WGS) entry which is preliminary data.</text>
</comment>